<dbReference type="STRING" id="64571.A0A1Y2G6X0"/>
<dbReference type="InterPro" id="IPR004045">
    <property type="entry name" value="Glutathione_S-Trfase_N"/>
</dbReference>
<dbReference type="Pfam" id="PF13417">
    <property type="entry name" value="GST_N_3"/>
    <property type="match status" value="1"/>
</dbReference>
<dbReference type="Gene3D" id="3.40.30.10">
    <property type="entry name" value="Glutaredoxin"/>
    <property type="match status" value="1"/>
</dbReference>
<accession>A0A1Y2G6X0</accession>
<keyword evidence="4" id="KW-1185">Reference proteome</keyword>
<dbReference type="InterPro" id="IPR040079">
    <property type="entry name" value="Glutathione_S-Trfase"/>
</dbReference>
<dbReference type="PROSITE" id="PS50404">
    <property type="entry name" value="GST_NTER"/>
    <property type="match status" value="1"/>
</dbReference>
<evidence type="ECO:0000313" key="3">
    <source>
        <dbReference type="EMBL" id="ORY99575.1"/>
    </source>
</evidence>
<dbReference type="Gene3D" id="1.20.1050.10">
    <property type="match status" value="1"/>
</dbReference>
<dbReference type="InParanoid" id="A0A1Y2G6X0"/>
<dbReference type="SFLD" id="SFLDS00019">
    <property type="entry name" value="Glutathione_Transferase_(cytos"/>
    <property type="match status" value="1"/>
</dbReference>
<organism evidence="3 4">
    <name type="scientific">Lobosporangium transversale</name>
    <dbReference type="NCBI Taxonomy" id="64571"/>
    <lineage>
        <taxon>Eukaryota</taxon>
        <taxon>Fungi</taxon>
        <taxon>Fungi incertae sedis</taxon>
        <taxon>Mucoromycota</taxon>
        <taxon>Mortierellomycotina</taxon>
        <taxon>Mortierellomycetes</taxon>
        <taxon>Mortierellales</taxon>
        <taxon>Mortierellaceae</taxon>
        <taxon>Lobosporangium</taxon>
    </lineage>
</organism>
<dbReference type="SFLD" id="SFLDG00358">
    <property type="entry name" value="Main_(cytGST)"/>
    <property type="match status" value="1"/>
</dbReference>
<reference evidence="3 4" key="1">
    <citation type="submission" date="2016-07" db="EMBL/GenBank/DDBJ databases">
        <title>Pervasive Adenine N6-methylation of Active Genes in Fungi.</title>
        <authorList>
            <consortium name="DOE Joint Genome Institute"/>
            <person name="Mondo S.J."/>
            <person name="Dannebaum R.O."/>
            <person name="Kuo R.C."/>
            <person name="Labutti K."/>
            <person name="Haridas S."/>
            <person name="Kuo A."/>
            <person name="Salamov A."/>
            <person name="Ahrendt S.R."/>
            <person name="Lipzen A."/>
            <person name="Sullivan W."/>
            <person name="Andreopoulos W.B."/>
            <person name="Clum A."/>
            <person name="Lindquist E."/>
            <person name="Daum C."/>
            <person name="Ramamoorthy G.K."/>
            <person name="Gryganskyi A."/>
            <person name="Culley D."/>
            <person name="Magnuson J.K."/>
            <person name="James T.Y."/>
            <person name="O'Malley M.A."/>
            <person name="Stajich J.E."/>
            <person name="Spatafora J.W."/>
            <person name="Visel A."/>
            <person name="Grigoriev I.V."/>
        </authorList>
    </citation>
    <scope>NUCLEOTIDE SEQUENCE [LARGE SCALE GENOMIC DNA]</scope>
    <source>
        <strain evidence="3 4">NRRL 3116</strain>
    </source>
</reference>
<dbReference type="InterPro" id="IPR004046">
    <property type="entry name" value="GST_C"/>
</dbReference>
<name>A0A1Y2G6X0_9FUNG</name>
<dbReference type="SUPFAM" id="SSF47616">
    <property type="entry name" value="GST C-terminal domain-like"/>
    <property type="match status" value="1"/>
</dbReference>
<sequence length="232" mass="26677">MTGPKLVLYNSVACPYAARAVIAAEETGAQLEIVPIDLNVPRPDWYLKEINPYGQVPALKVDDKHVILESLLVAEYLSDLHPGAGLFPTDPLQRAQTRYLIHHWGNRTHPAFHKAAFVLDREQAAKHREEFIVELEKFNRLLENVYRREEDGNGPFFLGDKFTFADLALGPFMSRFILLGAYDNGNKEVTLEDYPQFKRFFEWKDAVTKRPSVAKASYPREKLIEAYKKFLH</sequence>
<gene>
    <name evidence="3" type="ORF">BCR41DRAFT_390414</name>
</gene>
<comment type="caution">
    <text evidence="3">The sequence shown here is derived from an EMBL/GenBank/DDBJ whole genome shotgun (WGS) entry which is preliminary data.</text>
</comment>
<dbReference type="AlphaFoldDB" id="A0A1Y2G6X0"/>
<evidence type="ECO:0000259" key="1">
    <source>
        <dbReference type="PROSITE" id="PS50404"/>
    </source>
</evidence>
<dbReference type="GO" id="GO:0016740">
    <property type="term" value="F:transferase activity"/>
    <property type="evidence" value="ECO:0007669"/>
    <property type="project" value="UniProtKB-KW"/>
</dbReference>
<dbReference type="Pfam" id="PF14497">
    <property type="entry name" value="GST_C_3"/>
    <property type="match status" value="1"/>
</dbReference>
<keyword evidence="3" id="KW-0808">Transferase</keyword>
<evidence type="ECO:0000259" key="2">
    <source>
        <dbReference type="PROSITE" id="PS50405"/>
    </source>
</evidence>
<protein>
    <submittedName>
        <fullName evidence="3">Glutathione S-transferase</fullName>
    </submittedName>
</protein>
<dbReference type="Proteomes" id="UP000193648">
    <property type="component" value="Unassembled WGS sequence"/>
</dbReference>
<dbReference type="InterPro" id="IPR036249">
    <property type="entry name" value="Thioredoxin-like_sf"/>
</dbReference>
<dbReference type="InterPro" id="IPR050983">
    <property type="entry name" value="GST_Omega/HSP26"/>
</dbReference>
<dbReference type="SUPFAM" id="SSF52833">
    <property type="entry name" value="Thioredoxin-like"/>
    <property type="match status" value="1"/>
</dbReference>
<dbReference type="PROSITE" id="PS50405">
    <property type="entry name" value="GST_CTER"/>
    <property type="match status" value="1"/>
</dbReference>
<dbReference type="GeneID" id="33570066"/>
<feature type="domain" description="GST N-terminal" evidence="1">
    <location>
        <begin position="4"/>
        <end position="85"/>
    </location>
</feature>
<dbReference type="PANTHER" id="PTHR43968">
    <property type="match status" value="1"/>
</dbReference>
<dbReference type="OrthoDB" id="202840at2759"/>
<dbReference type="GO" id="GO:0005737">
    <property type="term" value="C:cytoplasm"/>
    <property type="evidence" value="ECO:0007669"/>
    <property type="project" value="TreeGrafter"/>
</dbReference>
<feature type="domain" description="GST C-terminal" evidence="2">
    <location>
        <begin position="90"/>
        <end position="230"/>
    </location>
</feature>
<evidence type="ECO:0000313" key="4">
    <source>
        <dbReference type="Proteomes" id="UP000193648"/>
    </source>
</evidence>
<dbReference type="PANTHER" id="PTHR43968:SF6">
    <property type="entry name" value="GLUTATHIONE S-TRANSFERASE OMEGA"/>
    <property type="match status" value="1"/>
</dbReference>
<dbReference type="InterPro" id="IPR010987">
    <property type="entry name" value="Glutathione-S-Trfase_C-like"/>
</dbReference>
<dbReference type="InterPro" id="IPR036282">
    <property type="entry name" value="Glutathione-S-Trfase_C_sf"/>
</dbReference>
<dbReference type="EMBL" id="MCFF01000067">
    <property type="protein sequence ID" value="ORY99575.1"/>
    <property type="molecule type" value="Genomic_DNA"/>
</dbReference>
<proteinExistence type="predicted"/>
<dbReference type="RefSeq" id="XP_021875870.1">
    <property type="nucleotide sequence ID" value="XM_022028223.1"/>
</dbReference>